<reference evidence="2 3" key="1">
    <citation type="submission" date="2019-10" db="EMBL/GenBank/DDBJ databases">
        <title>Genomic analysis of Raineyella sp. CBA3103.</title>
        <authorList>
            <person name="Roh S.W."/>
        </authorList>
    </citation>
    <scope>NUCLEOTIDE SEQUENCE [LARGE SCALE GENOMIC DNA]</scope>
    <source>
        <strain evidence="2 3">CBA3103</strain>
    </source>
</reference>
<dbReference type="AlphaFoldDB" id="A0A5Q2FF22"/>
<gene>
    <name evidence="2" type="ORF">Rai3103_08490</name>
</gene>
<evidence type="ECO:0000313" key="3">
    <source>
        <dbReference type="Proteomes" id="UP000386847"/>
    </source>
</evidence>
<dbReference type="RefSeq" id="WP_153572233.1">
    <property type="nucleotide sequence ID" value="NZ_CP045725.1"/>
</dbReference>
<protein>
    <submittedName>
        <fullName evidence="2">MFS transporter</fullName>
    </submittedName>
</protein>
<proteinExistence type="predicted"/>
<dbReference type="InterPro" id="IPR036259">
    <property type="entry name" value="MFS_trans_sf"/>
</dbReference>
<dbReference type="PANTHER" id="PTHR23542">
    <property type="match status" value="1"/>
</dbReference>
<dbReference type="PANTHER" id="PTHR23542:SF1">
    <property type="entry name" value="MAJOR FACILITATOR SUPERFAMILY (MFS) PROFILE DOMAIN-CONTAINING PROTEIN"/>
    <property type="match status" value="1"/>
</dbReference>
<name>A0A5Q2FF22_9ACTN</name>
<dbReference type="Proteomes" id="UP000386847">
    <property type="component" value="Chromosome"/>
</dbReference>
<feature type="transmembrane region" description="Helical" evidence="1">
    <location>
        <begin position="285"/>
        <end position="307"/>
    </location>
</feature>
<dbReference type="KEGG" id="rain:Rai3103_08490"/>
<organism evidence="2 3">
    <name type="scientific">Raineyella fluvialis</name>
    <dbReference type="NCBI Taxonomy" id="2662261"/>
    <lineage>
        <taxon>Bacteria</taxon>
        <taxon>Bacillati</taxon>
        <taxon>Actinomycetota</taxon>
        <taxon>Actinomycetes</taxon>
        <taxon>Propionibacteriales</taxon>
        <taxon>Propionibacteriaceae</taxon>
        <taxon>Raineyella</taxon>
    </lineage>
</organism>
<keyword evidence="1" id="KW-0472">Membrane</keyword>
<keyword evidence="1" id="KW-1133">Transmembrane helix</keyword>
<feature type="transmembrane region" description="Helical" evidence="1">
    <location>
        <begin position="197"/>
        <end position="214"/>
    </location>
</feature>
<keyword evidence="1" id="KW-0812">Transmembrane</keyword>
<feature type="transmembrane region" description="Helical" evidence="1">
    <location>
        <begin position="163"/>
        <end position="185"/>
    </location>
</feature>
<evidence type="ECO:0000256" key="1">
    <source>
        <dbReference type="SAM" id="Phobius"/>
    </source>
</evidence>
<dbReference type="SUPFAM" id="SSF103473">
    <property type="entry name" value="MFS general substrate transporter"/>
    <property type="match status" value="1"/>
</dbReference>
<feature type="transmembrane region" description="Helical" evidence="1">
    <location>
        <begin position="131"/>
        <end position="157"/>
    </location>
</feature>
<dbReference type="Gene3D" id="1.20.1250.20">
    <property type="entry name" value="MFS general substrate transporter like domains"/>
    <property type="match status" value="1"/>
</dbReference>
<evidence type="ECO:0000313" key="2">
    <source>
        <dbReference type="EMBL" id="QGF23703.1"/>
    </source>
</evidence>
<feature type="transmembrane region" description="Helical" evidence="1">
    <location>
        <begin position="24"/>
        <end position="44"/>
    </location>
</feature>
<accession>A0A5Q2FF22</accession>
<feature type="transmembrane region" description="Helical" evidence="1">
    <location>
        <begin position="254"/>
        <end position="273"/>
    </location>
</feature>
<feature type="transmembrane region" description="Helical" evidence="1">
    <location>
        <begin position="220"/>
        <end position="242"/>
    </location>
</feature>
<dbReference type="EMBL" id="CP045725">
    <property type="protein sequence ID" value="QGF23703.1"/>
    <property type="molecule type" value="Genomic_DNA"/>
</dbReference>
<sequence>MTVSGTAGLCLAYAGAHHAPGGMLIAVAALIGATQGSMSTLVRARWTHLTRNAGQLHTAYSMEAALDEIAFMVGPVLATWLGGTVANWLPMVITATVQLVGGWTFLLQRDTEPPVGAGRTGGKVPLTGSRVLWLVFVAYGMLGIVFGAVDVSTVAFATEAGRAATAGPALLLFSLGSFLAGFVYGSRHWAGAPWQHFTLGTVLIGCGAGSFFFARSIEALAVQMFLTGLALSPTFVAAQTLVQRLVPAERVTEGFAWVATSINTGVSVGSSLAGVGLDRVGSPGGFAVTLTGALLALAVAVSAAPALRRRTA</sequence>
<keyword evidence="3" id="KW-1185">Reference proteome</keyword>